<feature type="transmembrane region" description="Helical" evidence="5">
    <location>
        <begin position="164"/>
        <end position="184"/>
    </location>
</feature>
<evidence type="ECO:0000256" key="5">
    <source>
        <dbReference type="SAM" id="Phobius"/>
    </source>
</evidence>
<keyword evidence="8" id="KW-1185">Reference proteome</keyword>
<feature type="transmembrane region" description="Helical" evidence="5">
    <location>
        <begin position="196"/>
        <end position="215"/>
    </location>
</feature>
<dbReference type="RefSeq" id="WP_305108904.1">
    <property type="nucleotide sequence ID" value="NZ_JAUTWS010000158.1"/>
</dbReference>
<gene>
    <name evidence="7" type="ORF">Q7A36_37520</name>
</gene>
<dbReference type="Pfam" id="PF07690">
    <property type="entry name" value="MFS_1"/>
    <property type="match status" value="1"/>
</dbReference>
<feature type="transmembrane region" description="Helical" evidence="5">
    <location>
        <begin position="330"/>
        <end position="349"/>
    </location>
</feature>
<dbReference type="SUPFAM" id="SSF103473">
    <property type="entry name" value="MFS general substrate transporter"/>
    <property type="match status" value="1"/>
</dbReference>
<feature type="transmembrane region" description="Helical" evidence="5">
    <location>
        <begin position="430"/>
        <end position="449"/>
    </location>
</feature>
<keyword evidence="2 5" id="KW-0812">Transmembrane</keyword>
<evidence type="ECO:0000313" key="8">
    <source>
        <dbReference type="Proteomes" id="UP001243009"/>
    </source>
</evidence>
<protein>
    <submittedName>
        <fullName evidence="7">MFS transporter</fullName>
    </submittedName>
</protein>
<accession>A0ABT9ECW3</accession>
<evidence type="ECO:0000256" key="2">
    <source>
        <dbReference type="ARBA" id="ARBA00022692"/>
    </source>
</evidence>
<dbReference type="PROSITE" id="PS50850">
    <property type="entry name" value="MFS"/>
    <property type="match status" value="1"/>
</dbReference>
<dbReference type="PANTHER" id="PTHR42718">
    <property type="entry name" value="MAJOR FACILITATOR SUPERFAMILY MULTIDRUG TRANSPORTER MFSC"/>
    <property type="match status" value="1"/>
</dbReference>
<evidence type="ECO:0000256" key="1">
    <source>
        <dbReference type="ARBA" id="ARBA00004141"/>
    </source>
</evidence>
<feature type="transmembrane region" description="Helical" evidence="5">
    <location>
        <begin position="49"/>
        <end position="69"/>
    </location>
</feature>
<dbReference type="InterPro" id="IPR036259">
    <property type="entry name" value="MFS_trans_sf"/>
</dbReference>
<comment type="caution">
    <text evidence="7">The sequence shown here is derived from an EMBL/GenBank/DDBJ whole genome shotgun (WGS) entry which is preliminary data.</text>
</comment>
<dbReference type="Gene3D" id="1.20.1250.20">
    <property type="entry name" value="MFS general substrate transporter like domains"/>
    <property type="match status" value="1"/>
</dbReference>
<feature type="transmembrane region" description="Helical" evidence="5">
    <location>
        <begin position="227"/>
        <end position="246"/>
    </location>
</feature>
<evidence type="ECO:0000256" key="3">
    <source>
        <dbReference type="ARBA" id="ARBA00022989"/>
    </source>
</evidence>
<feature type="transmembrane region" description="Helical" evidence="5">
    <location>
        <begin position="139"/>
        <end position="158"/>
    </location>
</feature>
<dbReference type="EMBL" id="JAUTWS010000158">
    <property type="protein sequence ID" value="MDO9714062.1"/>
    <property type="molecule type" value="Genomic_DNA"/>
</dbReference>
<dbReference type="CDD" id="cd17321">
    <property type="entry name" value="MFS_MMR_MDR_like"/>
    <property type="match status" value="1"/>
</dbReference>
<organism evidence="7 8">
    <name type="scientific">Paracraurococcus lichenis</name>
    <dbReference type="NCBI Taxonomy" id="3064888"/>
    <lineage>
        <taxon>Bacteria</taxon>
        <taxon>Pseudomonadati</taxon>
        <taxon>Pseudomonadota</taxon>
        <taxon>Alphaproteobacteria</taxon>
        <taxon>Acetobacterales</taxon>
        <taxon>Roseomonadaceae</taxon>
        <taxon>Paracraurococcus</taxon>
    </lineage>
</organism>
<sequence length="465" mass="47970">MRAPASPGQVLAIVCAGIVLANLDLFIVNVALPDIARDFGDANLGDLSWILNGYAIVYAALLVLCGRLAERYPRNLSFLAGIALFTIASAACALANSVWTLVAFRLLQAAGAALLTPTSLGLILATFPAERRGGAVRTWAAIGGFAAALGPLVGGLLVTISWRWIFLVNVPIGILALVVGAIRLPRIPGHDVPVPSTWAAALITIGISALAFGIVKVNDWGWSSVGVPLSFAVAAATLALFVAHCLSSDAPFIDPALFRIRDFTRATLTMAPFSTAFGGFLLSLVLWQEGVWHWPAEKIGLAIAPGPFMVPVTSLLLAGPLIRRFGPARVVAAGLTVFAAGVIVWALAAGPQADLAFAVLCVLPSGIGVGLTLPTLMGLGTSALPASSFATGSGVINMIRQIGFAVGVAIFVAIVAAPGAAESAVAAFRLAWWVMAAITVVGLIPLAVISQRRGTVTVAQPRRST</sequence>
<comment type="subcellular location">
    <subcellularLocation>
        <location evidence="1">Membrane</location>
        <topology evidence="1">Multi-pass membrane protein</topology>
    </subcellularLocation>
</comment>
<dbReference type="InterPro" id="IPR011701">
    <property type="entry name" value="MFS"/>
</dbReference>
<feature type="transmembrane region" description="Helical" evidence="5">
    <location>
        <begin position="76"/>
        <end position="99"/>
    </location>
</feature>
<keyword evidence="3 5" id="KW-1133">Transmembrane helix</keyword>
<dbReference type="Proteomes" id="UP001243009">
    <property type="component" value="Unassembled WGS sequence"/>
</dbReference>
<dbReference type="PANTHER" id="PTHR42718:SF48">
    <property type="entry name" value="CONSERVED TWO-DOMAIN MEMBRANE PROTEIN-RELATED"/>
    <property type="match status" value="1"/>
</dbReference>
<proteinExistence type="predicted"/>
<feature type="domain" description="Major facilitator superfamily (MFS) profile" evidence="6">
    <location>
        <begin position="10"/>
        <end position="454"/>
    </location>
</feature>
<evidence type="ECO:0000259" key="6">
    <source>
        <dbReference type="PROSITE" id="PS50850"/>
    </source>
</evidence>
<dbReference type="Gene3D" id="1.20.1720.10">
    <property type="entry name" value="Multidrug resistance protein D"/>
    <property type="match status" value="1"/>
</dbReference>
<dbReference type="InterPro" id="IPR020846">
    <property type="entry name" value="MFS_dom"/>
</dbReference>
<name>A0ABT9ECW3_9PROT</name>
<feature type="transmembrane region" description="Helical" evidence="5">
    <location>
        <begin position="398"/>
        <end position="418"/>
    </location>
</feature>
<feature type="transmembrane region" description="Helical" evidence="5">
    <location>
        <begin position="355"/>
        <end position="377"/>
    </location>
</feature>
<evidence type="ECO:0000313" key="7">
    <source>
        <dbReference type="EMBL" id="MDO9714062.1"/>
    </source>
</evidence>
<feature type="transmembrane region" description="Helical" evidence="5">
    <location>
        <begin position="267"/>
        <end position="287"/>
    </location>
</feature>
<feature type="transmembrane region" description="Helical" evidence="5">
    <location>
        <begin position="299"/>
        <end position="318"/>
    </location>
</feature>
<keyword evidence="4 5" id="KW-0472">Membrane</keyword>
<evidence type="ECO:0000256" key="4">
    <source>
        <dbReference type="ARBA" id="ARBA00023136"/>
    </source>
</evidence>
<reference evidence="7 8" key="1">
    <citation type="submission" date="2023-08" db="EMBL/GenBank/DDBJ databases">
        <title>The draft genome sequence of Paracraurococcus sp. LOR1-02.</title>
        <authorList>
            <person name="Kingkaew E."/>
            <person name="Tanasupawat S."/>
        </authorList>
    </citation>
    <scope>NUCLEOTIDE SEQUENCE [LARGE SCALE GENOMIC DNA]</scope>
    <source>
        <strain evidence="7 8">LOR1-02</strain>
    </source>
</reference>
<feature type="transmembrane region" description="Helical" evidence="5">
    <location>
        <begin position="105"/>
        <end position="127"/>
    </location>
</feature>